<reference evidence="4" key="2">
    <citation type="submission" date="2024-02" db="EMBL/GenBank/DDBJ databases">
        <title>Comparative genomics of Cryptococcus and Kwoniella reveals pathogenesis evolution and contrasting modes of karyotype evolution via chromosome fusion or intercentromeric recombination.</title>
        <authorList>
            <person name="Coelho M.A."/>
            <person name="David-Palma M."/>
            <person name="Shea T."/>
            <person name="Bowers K."/>
            <person name="McGinley-Smith S."/>
            <person name="Mohammad A.W."/>
            <person name="Gnirke A."/>
            <person name="Yurkov A.M."/>
            <person name="Nowrousian M."/>
            <person name="Sun S."/>
            <person name="Cuomo C.A."/>
            <person name="Heitman J."/>
        </authorList>
    </citation>
    <scope>NUCLEOTIDE SEQUENCE</scope>
    <source>
        <strain evidence="4">CBS 10117</strain>
    </source>
</reference>
<dbReference type="Gene3D" id="1.10.472.10">
    <property type="entry name" value="Cyclin-like"/>
    <property type="match status" value="1"/>
</dbReference>
<evidence type="ECO:0000256" key="1">
    <source>
        <dbReference type="RuleBase" id="RU000383"/>
    </source>
</evidence>
<dbReference type="GO" id="GO:0006357">
    <property type="term" value="P:regulation of transcription by RNA polymerase II"/>
    <property type="evidence" value="ECO:0007669"/>
    <property type="project" value="InterPro"/>
</dbReference>
<dbReference type="InterPro" id="IPR036915">
    <property type="entry name" value="Cyclin-like_sf"/>
</dbReference>
<accession>A0AAJ8KS76</accession>
<proteinExistence type="inferred from homology"/>
<dbReference type="Pfam" id="PF00134">
    <property type="entry name" value="Cyclin_N"/>
    <property type="match status" value="1"/>
</dbReference>
<protein>
    <recommendedName>
        <fullName evidence="3">Cyclin-like domain-containing protein</fullName>
    </recommendedName>
</protein>
<name>A0AAJ8KS76_9TREE</name>
<evidence type="ECO:0000313" key="5">
    <source>
        <dbReference type="Proteomes" id="UP000078595"/>
    </source>
</evidence>
<gene>
    <name evidence="4" type="ORF">I303_106379</name>
</gene>
<dbReference type="SMART" id="SM00385">
    <property type="entry name" value="CYCLIN"/>
    <property type="match status" value="1"/>
</dbReference>
<keyword evidence="1" id="KW-0195">Cyclin</keyword>
<feature type="compositionally biased region" description="Basic and acidic residues" evidence="2">
    <location>
        <begin position="206"/>
        <end position="215"/>
    </location>
</feature>
<evidence type="ECO:0000259" key="3">
    <source>
        <dbReference type="SMART" id="SM00385"/>
    </source>
</evidence>
<reference evidence="4" key="1">
    <citation type="submission" date="2013-07" db="EMBL/GenBank/DDBJ databases">
        <authorList>
            <consortium name="The Broad Institute Genome Sequencing Platform"/>
            <person name="Cuomo C."/>
            <person name="Litvintseva A."/>
            <person name="Chen Y."/>
            <person name="Heitman J."/>
            <person name="Sun S."/>
            <person name="Springer D."/>
            <person name="Dromer F."/>
            <person name="Young S.K."/>
            <person name="Zeng Q."/>
            <person name="Gargeya S."/>
            <person name="Fitzgerald M."/>
            <person name="Abouelleil A."/>
            <person name="Alvarado L."/>
            <person name="Berlin A.M."/>
            <person name="Chapman S.B."/>
            <person name="Dewar J."/>
            <person name="Goldberg J."/>
            <person name="Griggs A."/>
            <person name="Gujja S."/>
            <person name="Hansen M."/>
            <person name="Howarth C."/>
            <person name="Imamovic A."/>
            <person name="Larimer J."/>
            <person name="McCowan C."/>
            <person name="Murphy C."/>
            <person name="Pearson M."/>
            <person name="Priest M."/>
            <person name="Roberts A."/>
            <person name="Saif S."/>
            <person name="Shea T."/>
            <person name="Sykes S."/>
            <person name="Wortman J."/>
            <person name="Nusbaum C."/>
            <person name="Birren B."/>
        </authorList>
    </citation>
    <scope>NUCLEOTIDE SEQUENCE</scope>
    <source>
        <strain evidence="4">CBS 10117</strain>
    </source>
</reference>
<dbReference type="KEGG" id="kdj:28972063"/>
<dbReference type="SUPFAM" id="SSF47954">
    <property type="entry name" value="Cyclin-like"/>
    <property type="match status" value="1"/>
</dbReference>
<feature type="compositionally biased region" description="Polar residues" evidence="2">
    <location>
        <begin position="404"/>
        <end position="417"/>
    </location>
</feature>
<comment type="similarity">
    <text evidence="1">Belongs to the cyclin family.</text>
</comment>
<evidence type="ECO:0000256" key="2">
    <source>
        <dbReference type="SAM" id="MobiDB-lite"/>
    </source>
</evidence>
<dbReference type="Proteomes" id="UP000078595">
    <property type="component" value="Chromosome 8"/>
</dbReference>
<dbReference type="EMBL" id="CP144537">
    <property type="protein sequence ID" value="WWC63774.1"/>
    <property type="molecule type" value="Genomic_DNA"/>
</dbReference>
<dbReference type="RefSeq" id="XP_065825433.1">
    <property type="nucleotide sequence ID" value="XM_065969361.1"/>
</dbReference>
<sequence>MRQLRPVEQQWIFSPSALDNTPSPDDGIPLESELKRRKLTIEYMRSLALRANSLVHGDDAECQHLRGTLVVGSVLVHRFYMRKSFKDFEETLIAPTVLFLASKIEEEPLKLRHLVNVSIAKFEKDKNARGWYPDSNPHEQPSREYRSWEKSILATEEILLETLCFDMAVEQPWNALYKSVRGLDEMIARTGVRAVGQNAIGSEGLRGQRENKDDVPPATATATNSSDGTGNGTTLIDEKWKRDTNGHANGVGRLSENSIKEIGWALLSESLLSPIAILYPAQIIAFAAFTLLISIIDQVPLSDCLMFASELSERERFDVDVVRTQDGLGVRGADLNMVKSCLADILKYMNEGLIDDGLLTYIVAESELSEERKEPYKYRFTAKPNPALTKEEKHRRPLNGDEGGTSSAPETNFNLNGTGNGDIAASNTNGVGRDSGMDVE</sequence>
<dbReference type="GO" id="GO:0016538">
    <property type="term" value="F:cyclin-dependent protein serine/threonine kinase regulator activity"/>
    <property type="evidence" value="ECO:0007669"/>
    <property type="project" value="InterPro"/>
</dbReference>
<dbReference type="InterPro" id="IPR013763">
    <property type="entry name" value="Cyclin-like_dom"/>
</dbReference>
<organism evidence="4 5">
    <name type="scientific">Kwoniella dejecticola CBS 10117</name>
    <dbReference type="NCBI Taxonomy" id="1296121"/>
    <lineage>
        <taxon>Eukaryota</taxon>
        <taxon>Fungi</taxon>
        <taxon>Dikarya</taxon>
        <taxon>Basidiomycota</taxon>
        <taxon>Agaricomycotina</taxon>
        <taxon>Tremellomycetes</taxon>
        <taxon>Tremellales</taxon>
        <taxon>Cryptococcaceae</taxon>
        <taxon>Kwoniella</taxon>
    </lineage>
</organism>
<feature type="compositionally biased region" description="Low complexity" evidence="2">
    <location>
        <begin position="221"/>
        <end position="234"/>
    </location>
</feature>
<keyword evidence="5" id="KW-1185">Reference proteome</keyword>
<feature type="domain" description="Cyclin-like" evidence="3">
    <location>
        <begin position="42"/>
        <end position="161"/>
    </location>
</feature>
<evidence type="ECO:0000313" key="4">
    <source>
        <dbReference type="EMBL" id="WWC63774.1"/>
    </source>
</evidence>
<dbReference type="InterPro" id="IPR043198">
    <property type="entry name" value="Cyclin/Ssn8"/>
</dbReference>
<feature type="region of interest" description="Disordered" evidence="2">
    <location>
        <begin position="382"/>
        <end position="440"/>
    </location>
</feature>
<feature type="region of interest" description="Disordered" evidence="2">
    <location>
        <begin position="200"/>
        <end position="236"/>
    </location>
</feature>
<dbReference type="PANTHER" id="PTHR10026">
    <property type="entry name" value="CYCLIN"/>
    <property type="match status" value="1"/>
</dbReference>
<dbReference type="InterPro" id="IPR006671">
    <property type="entry name" value="Cyclin_N"/>
</dbReference>
<dbReference type="AlphaFoldDB" id="A0AAJ8KS76"/>
<dbReference type="GeneID" id="28972063"/>